<reference evidence="2 3" key="1">
    <citation type="submission" date="2016-04" db="EMBL/GenBank/DDBJ databases">
        <title>A degradative enzymes factory behind the ericoid mycorrhizal symbiosis.</title>
        <authorList>
            <consortium name="DOE Joint Genome Institute"/>
            <person name="Martino E."/>
            <person name="Morin E."/>
            <person name="Grelet G."/>
            <person name="Kuo A."/>
            <person name="Kohler A."/>
            <person name="Daghino S."/>
            <person name="Barry K."/>
            <person name="Choi C."/>
            <person name="Cichocki N."/>
            <person name="Clum A."/>
            <person name="Copeland A."/>
            <person name="Hainaut M."/>
            <person name="Haridas S."/>
            <person name="Labutti K."/>
            <person name="Lindquist E."/>
            <person name="Lipzen A."/>
            <person name="Khouja H.-R."/>
            <person name="Murat C."/>
            <person name="Ohm R."/>
            <person name="Olson A."/>
            <person name="Spatafora J."/>
            <person name="Veneault-Fourrey C."/>
            <person name="Henrissat B."/>
            <person name="Grigoriev I."/>
            <person name="Martin F."/>
            <person name="Perotto S."/>
        </authorList>
    </citation>
    <scope>NUCLEOTIDE SEQUENCE [LARGE SCALE GENOMIC DNA]</scope>
    <source>
        <strain evidence="2 3">F</strain>
    </source>
</reference>
<name>A0A2J6S8U8_HYAVF</name>
<evidence type="ECO:0000256" key="1">
    <source>
        <dbReference type="SAM" id="MobiDB-lite"/>
    </source>
</evidence>
<dbReference type="AlphaFoldDB" id="A0A2J6S8U8"/>
<accession>A0A2J6S8U8</accession>
<sequence length="81" mass="9410">MSVQSNPQELSNKPKPLANQELPGSVLATKEPDQMTYKDSEGVEHIIRIPTGKFQQACQYYIEKDWEALRRFPEWTENSEQ</sequence>
<protein>
    <submittedName>
        <fullName evidence="2">Uncharacterized protein</fullName>
    </submittedName>
</protein>
<gene>
    <name evidence="2" type="ORF">L207DRAFT_627884</name>
</gene>
<keyword evidence="3" id="KW-1185">Reference proteome</keyword>
<dbReference type="OrthoDB" id="3919839at2759"/>
<evidence type="ECO:0000313" key="2">
    <source>
        <dbReference type="EMBL" id="PMD47188.1"/>
    </source>
</evidence>
<feature type="region of interest" description="Disordered" evidence="1">
    <location>
        <begin position="1"/>
        <end position="37"/>
    </location>
</feature>
<dbReference type="EMBL" id="KZ613938">
    <property type="protein sequence ID" value="PMD47188.1"/>
    <property type="molecule type" value="Genomic_DNA"/>
</dbReference>
<dbReference type="Proteomes" id="UP000235786">
    <property type="component" value="Unassembled WGS sequence"/>
</dbReference>
<organism evidence="2 3">
    <name type="scientific">Hyaloscypha variabilis (strain UAMH 11265 / GT02V1 / F)</name>
    <name type="common">Meliniomyces variabilis</name>
    <dbReference type="NCBI Taxonomy" id="1149755"/>
    <lineage>
        <taxon>Eukaryota</taxon>
        <taxon>Fungi</taxon>
        <taxon>Dikarya</taxon>
        <taxon>Ascomycota</taxon>
        <taxon>Pezizomycotina</taxon>
        <taxon>Leotiomycetes</taxon>
        <taxon>Helotiales</taxon>
        <taxon>Hyaloscyphaceae</taxon>
        <taxon>Hyaloscypha</taxon>
        <taxon>Hyaloscypha variabilis</taxon>
    </lineage>
</organism>
<feature type="compositionally biased region" description="Polar residues" evidence="1">
    <location>
        <begin position="1"/>
        <end position="11"/>
    </location>
</feature>
<proteinExistence type="predicted"/>
<evidence type="ECO:0000313" key="3">
    <source>
        <dbReference type="Proteomes" id="UP000235786"/>
    </source>
</evidence>